<dbReference type="RefSeq" id="WP_179425948.1">
    <property type="nucleotide sequence ID" value="NZ_JACBZP010000001.1"/>
</dbReference>
<accession>A0A7Z0AAG5</accession>
<dbReference type="Gene3D" id="1.50.10.10">
    <property type="match status" value="1"/>
</dbReference>
<dbReference type="PANTHER" id="PTHR31616">
    <property type="entry name" value="TREHALASE"/>
    <property type="match status" value="1"/>
</dbReference>
<dbReference type="Pfam" id="PF02358">
    <property type="entry name" value="Trehalose_PPase"/>
    <property type="match status" value="1"/>
</dbReference>
<dbReference type="NCBIfam" id="TIGR00685">
    <property type="entry name" value="T6PP"/>
    <property type="match status" value="1"/>
</dbReference>
<dbReference type="InterPro" id="IPR023214">
    <property type="entry name" value="HAD_sf"/>
</dbReference>
<dbReference type="GO" id="GO:0004553">
    <property type="term" value="F:hydrolase activity, hydrolyzing O-glycosyl compounds"/>
    <property type="evidence" value="ECO:0007669"/>
    <property type="project" value="UniProtKB-ARBA"/>
</dbReference>
<evidence type="ECO:0000313" key="4">
    <source>
        <dbReference type="Proteomes" id="UP000539111"/>
    </source>
</evidence>
<protein>
    <submittedName>
        <fullName evidence="3">Trehalose 6-phosphate phosphatase</fullName>
        <ecNumber evidence="3">3.1.3.12</ecNumber>
    </submittedName>
</protein>
<feature type="domain" description="GH15-like" evidence="1">
    <location>
        <begin position="531"/>
        <end position="890"/>
    </location>
</feature>
<gene>
    <name evidence="3" type="ORF">BJY26_000831</name>
</gene>
<evidence type="ECO:0000259" key="1">
    <source>
        <dbReference type="Pfam" id="PF00723"/>
    </source>
</evidence>
<dbReference type="Pfam" id="PF19291">
    <property type="entry name" value="TREH_N"/>
    <property type="match status" value="1"/>
</dbReference>
<dbReference type="GO" id="GO:0005992">
    <property type="term" value="P:trehalose biosynthetic process"/>
    <property type="evidence" value="ECO:0007669"/>
    <property type="project" value="InterPro"/>
</dbReference>
<dbReference type="EMBL" id="JACBZP010000001">
    <property type="protein sequence ID" value="NYI66525.1"/>
    <property type="molecule type" value="Genomic_DNA"/>
</dbReference>
<dbReference type="Proteomes" id="UP000539111">
    <property type="component" value="Unassembled WGS sequence"/>
</dbReference>
<comment type="caution">
    <text evidence="3">The sequence shown here is derived from an EMBL/GenBank/DDBJ whole genome shotgun (WGS) entry which is preliminary data.</text>
</comment>
<keyword evidence="3" id="KW-0378">Hydrolase</keyword>
<dbReference type="SUPFAM" id="SSF56784">
    <property type="entry name" value="HAD-like"/>
    <property type="match status" value="1"/>
</dbReference>
<dbReference type="InterPro" id="IPR012341">
    <property type="entry name" value="6hp_glycosidase-like_sf"/>
</dbReference>
<keyword evidence="4" id="KW-1185">Reference proteome</keyword>
<proteinExistence type="predicted"/>
<reference evidence="3 4" key="1">
    <citation type="submission" date="2020-07" db="EMBL/GenBank/DDBJ databases">
        <title>Sequencing the genomes of 1000 actinobacteria strains.</title>
        <authorList>
            <person name="Klenk H.-P."/>
        </authorList>
    </citation>
    <scope>NUCLEOTIDE SEQUENCE [LARGE SCALE GENOMIC DNA]</scope>
    <source>
        <strain evidence="3 4">DSM 26341</strain>
    </source>
</reference>
<dbReference type="AlphaFoldDB" id="A0A7Z0AAG5"/>
<feature type="domain" description="Trehalase-like N-terminal" evidence="2">
    <location>
        <begin position="305"/>
        <end position="515"/>
    </location>
</feature>
<dbReference type="InterPro" id="IPR011613">
    <property type="entry name" value="GH15-like"/>
</dbReference>
<evidence type="ECO:0000313" key="3">
    <source>
        <dbReference type="EMBL" id="NYI66525.1"/>
    </source>
</evidence>
<dbReference type="Pfam" id="PF00723">
    <property type="entry name" value="Glyco_hydro_15"/>
    <property type="match status" value="1"/>
</dbReference>
<dbReference type="Gene3D" id="3.40.50.1000">
    <property type="entry name" value="HAD superfamily/HAD-like"/>
    <property type="match status" value="1"/>
</dbReference>
<dbReference type="InterPro" id="IPR045582">
    <property type="entry name" value="Trehalase-like_N"/>
</dbReference>
<dbReference type="SUPFAM" id="SSF48208">
    <property type="entry name" value="Six-hairpin glycosidases"/>
    <property type="match status" value="1"/>
</dbReference>
<sequence length="898" mass="97170">MTDDNDDLTTTTGVPIVRDHVPAIPPASLAPEVEGWDPASPHARPLTDLGRAAGQLSPALLERLVSLSRTPQLLVATDYDGTVAPIVNVPSQAYPLPASVIAMRALATLPATEVAVISGRSLRDLAAMSRLPVEVHLVGSHGSEFTSDTVTALPATLADKLASLRSDAGDIARERPGVRIEEKPAGLAIHVRGVEPHVREKVLGDVRDIAERLQVYATEGKQVIDLSVVHTSKGAALRALRSRLGSSAAMYIGDDTSDERALATLQGPDLGIKVVGADDDARTAAAVTVPDPATVSLVLATLYDLRRAWLFGRSSVPIERHSLIANGQSSALIDPEGRICWMPHPLPHSASMFSEILGTEAAGYFAIGTPGGSKSLSQRYVAGTAMVETRWPGFKSTDYLAPSDENITTLVRVLDGDRPASITFAPRLDYGTAPTRLEKTEDGIAVQGTAEPIELHAPGVEFTIFPDGNSDTAVAEVPLDGRPVVIALSCGGSVDARAIHASEEPELRRQASRWWTEWVAGLDIPKYQSGLVSRSAITLRSLCHAPTGGVVAAATTSLPEGIGGTRNWDYRYCWLRDGAMTVDTLLSLGSTGEAIGFLHWLHRILDRSNGPEQLHPLYTVDGSALSTESVLDGLPGYAGSRPVRVGNAAEHQVQLDVFGPITELLDRLTETLGEVDDEHWWLVEQMVTAVERRWTDPDHGIWEARRAPRHHVYTKVQCWVTIDRALRIGRRHGIEVPSSWEPLRQAIAAEVLEEGWSDKAQSYAVAYDSDDLDAAVLQIGLSGLLPVDDERFAKTVEAVERDLRVGPTVFRYRYDDGLPGLEGGFHICTTWLIESFLALGRYDDASELFERLTKLMGPTGLLAEEFDPVPERHLGNHPQAYSHLGYIRCARRLDAAAT</sequence>
<dbReference type="InterPro" id="IPR003337">
    <property type="entry name" value="Trehalose_PPase"/>
</dbReference>
<dbReference type="InterPro" id="IPR036412">
    <property type="entry name" value="HAD-like_sf"/>
</dbReference>
<evidence type="ECO:0000259" key="2">
    <source>
        <dbReference type="Pfam" id="PF19291"/>
    </source>
</evidence>
<name>A0A7Z0AAG5_9MICO</name>
<dbReference type="PANTHER" id="PTHR31616:SF0">
    <property type="entry name" value="GLUCAN 1,4-ALPHA-GLUCOSIDASE"/>
    <property type="match status" value="1"/>
</dbReference>
<organism evidence="3 4">
    <name type="scientific">Spelaeicoccus albus</name>
    <dbReference type="NCBI Taxonomy" id="1280376"/>
    <lineage>
        <taxon>Bacteria</taxon>
        <taxon>Bacillati</taxon>
        <taxon>Actinomycetota</taxon>
        <taxon>Actinomycetes</taxon>
        <taxon>Micrococcales</taxon>
        <taxon>Brevibacteriaceae</taxon>
        <taxon>Spelaeicoccus</taxon>
    </lineage>
</organism>
<dbReference type="InterPro" id="IPR008928">
    <property type="entry name" value="6-hairpin_glycosidase_sf"/>
</dbReference>
<dbReference type="Gene3D" id="3.30.70.1020">
    <property type="entry name" value="Trehalose-6-phosphate phosphatase related protein, domain 2"/>
    <property type="match status" value="1"/>
</dbReference>
<dbReference type="EC" id="3.1.3.12" evidence="3"/>
<dbReference type="GO" id="GO:0004805">
    <property type="term" value="F:trehalose-phosphatase activity"/>
    <property type="evidence" value="ECO:0007669"/>
    <property type="project" value="UniProtKB-EC"/>
</dbReference>